<feature type="domain" description="LOR/SDH bifunctional enzyme conserved" evidence="12">
    <location>
        <begin position="5"/>
        <end position="103"/>
    </location>
</feature>
<proteinExistence type="inferred from homology"/>
<dbReference type="GeneID" id="81121761"/>
<gene>
    <name evidence="15" type="ORF">ACFQRB_08605</name>
</gene>
<dbReference type="Pfam" id="PF21570">
    <property type="entry name" value="ArgZ-like_C_2nd"/>
    <property type="match status" value="1"/>
</dbReference>
<reference evidence="15 16" key="1">
    <citation type="journal article" date="2019" name="Int. J. Syst. Evol. Microbiol.">
        <title>The Global Catalogue of Microorganisms (GCM) 10K type strain sequencing project: providing services to taxonomists for standard genome sequencing and annotation.</title>
        <authorList>
            <consortium name="The Broad Institute Genomics Platform"/>
            <consortium name="The Broad Institute Genome Sequencing Center for Infectious Disease"/>
            <person name="Wu L."/>
            <person name="Ma J."/>
        </authorList>
    </citation>
    <scope>NUCLEOTIDE SEQUENCE [LARGE SCALE GENOMIC DNA]</scope>
    <source>
        <strain evidence="15 16">DT92</strain>
    </source>
</reference>
<dbReference type="CDD" id="cd12144">
    <property type="entry name" value="SDH_N_domain"/>
    <property type="match status" value="1"/>
</dbReference>
<evidence type="ECO:0000256" key="2">
    <source>
        <dbReference type="ARBA" id="ARBA00022741"/>
    </source>
</evidence>
<feature type="domain" description="Arginine dihydrolase ArgZ/ArgE-like C-terminal second subdomain" evidence="13">
    <location>
        <begin position="192"/>
        <end position="403"/>
    </location>
</feature>
<keyword evidence="16" id="KW-1185">Reference proteome</keyword>
<comment type="catalytic activity">
    <reaction evidence="5">
        <text>L-ornithine = L-proline + NH4(+)</text>
        <dbReference type="Rhea" id="RHEA:24368"/>
        <dbReference type="ChEBI" id="CHEBI:28938"/>
        <dbReference type="ChEBI" id="CHEBI:46911"/>
        <dbReference type="ChEBI" id="CHEBI:60039"/>
        <dbReference type="EC" id="4.3.1.12"/>
    </reaction>
</comment>
<evidence type="ECO:0000256" key="7">
    <source>
        <dbReference type="ARBA" id="ARBA00061348"/>
    </source>
</evidence>
<dbReference type="AlphaFoldDB" id="A0ABD5XN56"/>
<dbReference type="InterPro" id="IPR048963">
    <property type="entry name" value="ArgZ/ArgE-like_C_2nd"/>
</dbReference>
<protein>
    <recommendedName>
        <fullName evidence="9">Ornithine cyclodeaminase</fullName>
        <ecNumber evidence="8">4.3.1.12</ecNumber>
    </recommendedName>
    <alternativeName>
        <fullName evidence="10">Archaeal ornithine cyclodeaminase</fullName>
    </alternativeName>
</protein>
<keyword evidence="3" id="KW-0520">NAD</keyword>
<dbReference type="Pfam" id="PF04455">
    <property type="entry name" value="Saccharop_dh_N"/>
    <property type="match status" value="1"/>
</dbReference>
<dbReference type="Gene3D" id="3.40.50.10690">
    <property type="entry name" value="putative lor/sdh protein like domains"/>
    <property type="match status" value="1"/>
</dbReference>
<evidence type="ECO:0000256" key="10">
    <source>
        <dbReference type="ARBA" id="ARBA00081581"/>
    </source>
</evidence>
<evidence type="ECO:0000256" key="8">
    <source>
        <dbReference type="ARBA" id="ARBA00066346"/>
    </source>
</evidence>
<evidence type="ECO:0000313" key="15">
    <source>
        <dbReference type="EMBL" id="MFC7136557.1"/>
    </source>
</evidence>
<dbReference type="Gene3D" id="2.40.420.10">
    <property type="entry name" value="conserved putative lor/sdh protein from methanococcus maripaludis s2 domain"/>
    <property type="match status" value="1"/>
</dbReference>
<name>A0ABD5XN56_9EURY</name>
<comment type="similarity">
    <text evidence="7">Belongs to the AgrE/ArgZ ornithine cyclodeaminase family.</text>
</comment>
<comment type="cofactor">
    <cofactor evidence="1">
        <name>NAD(+)</name>
        <dbReference type="ChEBI" id="CHEBI:57540"/>
    </cofactor>
</comment>
<evidence type="ECO:0000259" key="12">
    <source>
        <dbReference type="Pfam" id="PF04455"/>
    </source>
</evidence>
<dbReference type="Pfam" id="PF21571">
    <property type="entry name" value="ArgZ-like_C_1st"/>
    <property type="match status" value="1"/>
</dbReference>
<keyword evidence="4" id="KW-0456">Lyase</keyword>
<evidence type="ECO:0000256" key="9">
    <source>
        <dbReference type="ARBA" id="ARBA00072993"/>
    </source>
</evidence>
<evidence type="ECO:0000313" key="16">
    <source>
        <dbReference type="Proteomes" id="UP001596368"/>
    </source>
</evidence>
<dbReference type="GO" id="GO:0008473">
    <property type="term" value="F:ornithine cyclodeaminase activity"/>
    <property type="evidence" value="ECO:0007669"/>
    <property type="project" value="UniProtKB-EC"/>
</dbReference>
<dbReference type="GO" id="GO:0000166">
    <property type="term" value="F:nucleotide binding"/>
    <property type="evidence" value="ECO:0007669"/>
    <property type="project" value="UniProtKB-KW"/>
</dbReference>
<evidence type="ECO:0000256" key="3">
    <source>
        <dbReference type="ARBA" id="ARBA00023027"/>
    </source>
</evidence>
<evidence type="ECO:0000259" key="13">
    <source>
        <dbReference type="Pfam" id="PF21570"/>
    </source>
</evidence>
<dbReference type="InterPro" id="IPR048964">
    <property type="entry name" value="ArgZ/ArgE-like_C_1st"/>
</dbReference>
<keyword evidence="2" id="KW-0547">Nucleotide-binding</keyword>
<evidence type="ECO:0000259" key="14">
    <source>
        <dbReference type="Pfam" id="PF21571"/>
    </source>
</evidence>
<comment type="function">
    <text evidence="6">Catalyzes the conversion of ornithine to proline, with the release of ammonia.</text>
</comment>
<dbReference type="NCBIfam" id="TIGR00300">
    <property type="entry name" value="TIGR00300 family protein"/>
    <property type="match status" value="1"/>
</dbReference>
<evidence type="ECO:0000256" key="1">
    <source>
        <dbReference type="ARBA" id="ARBA00001911"/>
    </source>
</evidence>
<organism evidence="15 16">
    <name type="scientific">Halobaculum litoreum</name>
    <dbReference type="NCBI Taxonomy" id="3031998"/>
    <lineage>
        <taxon>Archaea</taxon>
        <taxon>Methanobacteriati</taxon>
        <taxon>Methanobacteriota</taxon>
        <taxon>Stenosarchaea group</taxon>
        <taxon>Halobacteria</taxon>
        <taxon>Halobacteriales</taxon>
        <taxon>Haloferacaceae</taxon>
        <taxon>Halobaculum</taxon>
    </lineage>
</organism>
<feature type="domain" description="Arginine dihydrolase ArgZ/ArgE-like C-terminal first subdomain" evidence="14">
    <location>
        <begin position="104"/>
        <end position="190"/>
    </location>
</feature>
<feature type="region of interest" description="Disordered" evidence="11">
    <location>
        <begin position="155"/>
        <end position="178"/>
    </location>
</feature>
<evidence type="ECO:0000256" key="4">
    <source>
        <dbReference type="ARBA" id="ARBA00023239"/>
    </source>
</evidence>
<dbReference type="EC" id="4.3.1.12" evidence="8"/>
<comment type="caution">
    <text evidence="15">The sequence shown here is derived from an EMBL/GenBank/DDBJ whole genome shotgun (WGS) entry which is preliminary data.</text>
</comment>
<dbReference type="InterPro" id="IPR005239">
    <property type="entry name" value="ArgZ/ArgE-like"/>
</dbReference>
<evidence type="ECO:0000256" key="6">
    <source>
        <dbReference type="ARBA" id="ARBA00056756"/>
    </source>
</evidence>
<accession>A0ABD5XN56</accession>
<dbReference type="EMBL" id="JBHSZG010000001">
    <property type="protein sequence ID" value="MFC7136557.1"/>
    <property type="molecule type" value="Genomic_DNA"/>
</dbReference>
<sequence length="409" mass="43431">MTVSDVVELEGHIIDSGLMERAFTVVMDLGGEFDIEEFSVGTTKTAESYCRMRVIAEDEASLQPILHELHQSGATLASPTDATLEPAPADNVVPDGFYSTTNHPTDVRIDGEWVPVADIEMDCAVVVENGGPDEVTARTKVLNAIEAGDSVVTGDAGIRVRPPERPRDSSGPFGFMRGGVSAERPSRSLIRDIAEAIAETKAQGGRVLCVAGPAVIHAGGGPGLARLVREGYVDAVSAGNGFAVHDMERSMYGTSLGMDVETMEHPRKGHKHHIYTISEVIRAGGIEAAVEEGLVEEGVMYECVTNDRDFVLAGSIRDDGPLPDTITDAVEAQNAIRRQAHEADLVLMLSSLLHSVAVGNCLSSTTRTVCVDINPATVTQLLDRGSAQAVGMVTDVGTFVPMLAEELLE</sequence>
<dbReference type="InterPro" id="IPR007545">
    <property type="entry name" value="LOR/SDH_bifunc_enz_cons_dom"/>
</dbReference>
<evidence type="ECO:0000256" key="5">
    <source>
        <dbReference type="ARBA" id="ARBA00052109"/>
    </source>
</evidence>
<dbReference type="RefSeq" id="WP_284014499.1">
    <property type="nucleotide sequence ID" value="NZ_CP126156.1"/>
</dbReference>
<dbReference type="Proteomes" id="UP001596368">
    <property type="component" value="Unassembled WGS sequence"/>
</dbReference>
<evidence type="ECO:0000256" key="11">
    <source>
        <dbReference type="SAM" id="MobiDB-lite"/>
    </source>
</evidence>